<name>A0ABD3LX40_9STRA</name>
<dbReference type="GO" id="GO:0005506">
    <property type="term" value="F:iron ion binding"/>
    <property type="evidence" value="ECO:0007669"/>
    <property type="project" value="UniProtKB-UniRule"/>
</dbReference>
<comment type="caution">
    <text evidence="15">The sequence shown here is derived from an EMBL/GenBank/DDBJ whole genome shotgun (WGS) entry which is preliminary data.</text>
</comment>
<dbReference type="GO" id="GO:0016706">
    <property type="term" value="F:2-oxoglutarate-dependent dioxygenase activity"/>
    <property type="evidence" value="ECO:0007669"/>
    <property type="project" value="UniProtKB-UniRule"/>
</dbReference>
<keyword evidence="8 12" id="KW-0408">Iron</keyword>
<dbReference type="PANTHER" id="PTHR13096:SF8">
    <property type="entry name" value="RIBOSOMAL OXYGENASE 1"/>
    <property type="match status" value="1"/>
</dbReference>
<evidence type="ECO:0000256" key="10">
    <source>
        <dbReference type="ARBA" id="ARBA00023163"/>
    </source>
</evidence>
<feature type="region of interest" description="Disordered" evidence="13">
    <location>
        <begin position="351"/>
        <end position="378"/>
    </location>
</feature>
<evidence type="ECO:0000313" key="16">
    <source>
        <dbReference type="Proteomes" id="UP001530293"/>
    </source>
</evidence>
<evidence type="ECO:0000256" key="11">
    <source>
        <dbReference type="ARBA" id="ARBA00023242"/>
    </source>
</evidence>
<dbReference type="PANTHER" id="PTHR13096">
    <property type="entry name" value="MINA53 MYC INDUCED NUCLEAR ANTIGEN"/>
    <property type="match status" value="1"/>
</dbReference>
<dbReference type="Pfam" id="PF08007">
    <property type="entry name" value="JmjC_2"/>
    <property type="match status" value="1"/>
</dbReference>
<dbReference type="InterPro" id="IPR003347">
    <property type="entry name" value="JmjC_dom"/>
</dbReference>
<evidence type="ECO:0000256" key="5">
    <source>
        <dbReference type="ARBA" id="ARBA00022853"/>
    </source>
</evidence>
<dbReference type="InterPro" id="IPR039994">
    <property type="entry name" value="NO66-like"/>
</dbReference>
<evidence type="ECO:0000256" key="13">
    <source>
        <dbReference type="SAM" id="MobiDB-lite"/>
    </source>
</evidence>
<protein>
    <recommendedName>
        <fullName evidence="12">Bifunctional lysine-specific demethylase and histidyl-hydroxylase</fullName>
        <ecNumber evidence="12">1.14.11.-</ecNumber>
    </recommendedName>
</protein>
<dbReference type="EC" id="1.14.11.-" evidence="12"/>
<dbReference type="EMBL" id="JALLBG020000312">
    <property type="protein sequence ID" value="KAL3756318.1"/>
    <property type="molecule type" value="Genomic_DNA"/>
</dbReference>
<evidence type="ECO:0000256" key="8">
    <source>
        <dbReference type="ARBA" id="ARBA00023004"/>
    </source>
</evidence>
<dbReference type="InterPro" id="IPR049043">
    <property type="entry name" value="WHD_RIOX1"/>
</dbReference>
<dbReference type="PROSITE" id="PS51184">
    <property type="entry name" value="JMJC"/>
    <property type="match status" value="1"/>
</dbReference>
<keyword evidence="9 12" id="KW-0805">Transcription regulation</keyword>
<evidence type="ECO:0000256" key="6">
    <source>
        <dbReference type="ARBA" id="ARBA00022964"/>
    </source>
</evidence>
<evidence type="ECO:0000256" key="1">
    <source>
        <dbReference type="ARBA" id="ARBA00004123"/>
    </source>
</evidence>
<reference evidence="15 16" key="1">
    <citation type="submission" date="2024-10" db="EMBL/GenBank/DDBJ databases">
        <title>Updated reference genomes for cyclostephanoid diatoms.</title>
        <authorList>
            <person name="Roberts W.R."/>
            <person name="Alverson A.J."/>
        </authorList>
    </citation>
    <scope>NUCLEOTIDE SEQUENCE [LARGE SCALE GENOMIC DNA]</scope>
    <source>
        <strain evidence="15 16">AJA232-27</strain>
    </source>
</reference>
<dbReference type="Pfam" id="PF21233">
    <property type="entry name" value="WHD_RIOX1"/>
    <property type="match status" value="1"/>
</dbReference>
<dbReference type="SMART" id="SM00558">
    <property type="entry name" value="JmjC"/>
    <property type="match status" value="1"/>
</dbReference>
<evidence type="ECO:0000256" key="4">
    <source>
        <dbReference type="ARBA" id="ARBA00022723"/>
    </source>
</evidence>
<comment type="subcellular location">
    <subcellularLocation>
        <location evidence="1 12">Nucleus</location>
    </subcellularLocation>
</comment>
<proteinExistence type="inferred from homology"/>
<dbReference type="Gene3D" id="3.90.930.40">
    <property type="match status" value="1"/>
</dbReference>
<dbReference type="Proteomes" id="UP001530293">
    <property type="component" value="Unassembled WGS sequence"/>
</dbReference>
<keyword evidence="7 12" id="KW-0560">Oxidoreductase</keyword>
<evidence type="ECO:0000256" key="3">
    <source>
        <dbReference type="ARBA" id="ARBA00022491"/>
    </source>
</evidence>
<feature type="compositionally biased region" description="Gly residues" evidence="13">
    <location>
        <begin position="58"/>
        <end position="67"/>
    </location>
</feature>
<keyword evidence="5" id="KW-0156">Chromatin regulator</keyword>
<organism evidence="15 16">
    <name type="scientific">Discostella pseudostelligera</name>
    <dbReference type="NCBI Taxonomy" id="259834"/>
    <lineage>
        <taxon>Eukaryota</taxon>
        <taxon>Sar</taxon>
        <taxon>Stramenopiles</taxon>
        <taxon>Ochrophyta</taxon>
        <taxon>Bacillariophyta</taxon>
        <taxon>Coscinodiscophyceae</taxon>
        <taxon>Thalassiosirophycidae</taxon>
        <taxon>Stephanodiscales</taxon>
        <taxon>Stephanodiscaceae</taxon>
        <taxon>Discostella</taxon>
    </lineage>
</organism>
<sequence length="827" mass="92308">MVKRRGKSNNRTHDKRRGQSTSDDFNSDDYDDDQTEMEMMTSGSRDDGGKKNHHVGVGVVGDGGGGMSRAAKKRAKKRAKTSSSGTIRSEGKDDEINEESGVADNGTGVKSKKVRLALFDDNDDDVDDDLLESGRSDIISGGDKGSSSKEKNKKAMSKALKDNKSEKIAGNKTSSVLKPAKYTTKAAGLEADDEIMDALESDTEIEPEVEELLSNLTPLQILLLDNKSDGDYLKHDDDGGINPLQIIPDVTTEHRARIMLGSLLSPSGVTVHEFYEKYWGKLPLLACFEKEGDEDEEDDEANSNAIRRHSTRLDGFLNRKIIDEIIQKNKLRYGLDLNVTRYTDAMGNGVRRRITLDPPPKKRSKMKGGKKVDDDDDGGGDVEFVVANPKDIWTNVDTSHCTLRLLRPHEHNDNIHALLSLLESEFGCQVGSNAYLTPLNSQGFAPHYDDVDVFILQLEGFKRWRVYAPFNKRETLPRESSRDYTEIEVEEMGNGELMDVVLGPGDVLYLPRGWIHQAETVRAPSNYKTKVNGIADDHSLHLTVSAMQNWCWADYLDILMPDALESAAASDKSISLREGLPRNFLGYMGTMHQLDDEDNDEGSTMPEGLKQAMDAQAKLSPDDERNEDEVLMDEEIPSRQRIMACRKKFKEEAKRRIMRVCKQAMSMLDDASDQIGKRFLSDRLPPALLQPERCLTKEGMSNDTAAPSLENLHHHNALTKIWPNTLCRIVRPNIARLVVEDGKAVLYHCLDNSRVFRGTPLSPMEFEIDDAPALEQLLTTVEPHWIMVQDLLHGDIEDKMEIAQALLNEGILATMLVEAPDTSVQTG</sequence>
<dbReference type="Gene3D" id="1.10.10.1500">
    <property type="entry name" value="JmjC domain-containing ribosomal oxygenase (ROX), dimer domain"/>
    <property type="match status" value="1"/>
</dbReference>
<evidence type="ECO:0000256" key="9">
    <source>
        <dbReference type="ARBA" id="ARBA00023015"/>
    </source>
</evidence>
<comment type="function">
    <text evidence="12">Oxygenase that can act as both a histone lysine demethylase and a ribosomal histidine hydroxylase.</text>
</comment>
<comment type="similarity">
    <text evidence="2">Belongs to the ROX family. NO66 subfamily.</text>
</comment>
<feature type="compositionally biased region" description="Acidic residues" evidence="13">
    <location>
        <begin position="25"/>
        <end position="36"/>
    </location>
</feature>
<feature type="compositionally biased region" description="Basic residues" evidence="13">
    <location>
        <begin position="1"/>
        <end position="18"/>
    </location>
</feature>
<feature type="compositionally biased region" description="Acidic residues" evidence="13">
    <location>
        <begin position="120"/>
        <end position="131"/>
    </location>
</feature>
<feature type="domain" description="JmjC" evidence="14">
    <location>
        <begin position="401"/>
        <end position="567"/>
    </location>
</feature>
<comment type="cofactor">
    <cofactor evidence="12">
        <name>Fe(2+)</name>
        <dbReference type="ChEBI" id="CHEBI:29033"/>
    </cofactor>
    <text evidence="12">Binds 1 Fe(2+) ion per subunit.</text>
</comment>
<dbReference type="AlphaFoldDB" id="A0ABD3LX40"/>
<feature type="compositionally biased region" description="Basic and acidic residues" evidence="13">
    <location>
        <begin position="159"/>
        <end position="169"/>
    </location>
</feature>
<evidence type="ECO:0000256" key="12">
    <source>
        <dbReference type="RuleBase" id="RU366061"/>
    </source>
</evidence>
<keyword evidence="10 12" id="KW-0804">Transcription</keyword>
<dbReference type="GO" id="GO:0006325">
    <property type="term" value="P:chromatin organization"/>
    <property type="evidence" value="ECO:0007669"/>
    <property type="project" value="UniProtKB-KW"/>
</dbReference>
<keyword evidence="6 12" id="KW-0223">Dioxygenase</keyword>
<evidence type="ECO:0000256" key="7">
    <source>
        <dbReference type="ARBA" id="ARBA00023002"/>
    </source>
</evidence>
<accession>A0ABD3LX40</accession>
<dbReference type="Gene3D" id="2.60.120.650">
    <property type="entry name" value="Cupin"/>
    <property type="match status" value="1"/>
</dbReference>
<keyword evidence="4 12" id="KW-0479">Metal-binding</keyword>
<evidence type="ECO:0000313" key="15">
    <source>
        <dbReference type="EMBL" id="KAL3756318.1"/>
    </source>
</evidence>
<keyword evidence="3" id="KW-0678">Repressor</keyword>
<dbReference type="FunFam" id="3.90.930.40:FF:000001">
    <property type="entry name" value="ribosomal oxygenase 1 isoform X1"/>
    <property type="match status" value="1"/>
</dbReference>
<keyword evidence="16" id="KW-1185">Reference proteome</keyword>
<evidence type="ECO:0000259" key="14">
    <source>
        <dbReference type="PROSITE" id="PS51184"/>
    </source>
</evidence>
<feature type="compositionally biased region" description="Basic residues" evidence="13">
    <location>
        <begin position="70"/>
        <end position="80"/>
    </location>
</feature>
<dbReference type="SUPFAM" id="SSF51197">
    <property type="entry name" value="Clavaminate synthase-like"/>
    <property type="match status" value="1"/>
</dbReference>
<feature type="region of interest" description="Disordered" evidence="13">
    <location>
        <begin position="1"/>
        <end position="172"/>
    </location>
</feature>
<keyword evidence="11 12" id="KW-0539">Nucleus</keyword>
<evidence type="ECO:0000256" key="2">
    <source>
        <dbReference type="ARBA" id="ARBA00010309"/>
    </source>
</evidence>
<dbReference type="GO" id="GO:0005634">
    <property type="term" value="C:nucleus"/>
    <property type="evidence" value="ECO:0007669"/>
    <property type="project" value="UniProtKB-SubCell"/>
</dbReference>
<gene>
    <name evidence="15" type="ORF">ACHAWU_007269</name>
</gene>